<protein>
    <submittedName>
        <fullName evidence="1">Uncharacterized protein</fullName>
    </submittedName>
</protein>
<sequence length="673" mass="70500">MSLESASARALSALQAQIIDVASKGDGTDEQSALRKAVERYKSRAATAKTLAMATAALDQAREKRDIANRQLDASAGPIARRRATAAFVDADKSFLEIDKAVREKDAAHRDAVEACNEAVRAYFEAQLGACTGECVKASRAVCAPDLDAGKTAVSPLAPSFAAAALGGVSWQAAALSGLADFLFQRADAELTLWLSTEISENLCSGTAPGALPPKPSQGVSLRPRDLFPRTCTIVGTEDAPTTPESGSLLAAALRRDLELLPARVASHAVKIDFEVLNAIEVTLFKMSEGVAPLEALAGLSINKDLEAKCGSATGRTKALACGLRLVGLATKLSADAVVGDYSKGDIRAFVLVLRDSCGSACGDAVIDEVTASAFFAAVNRFGAAVKAQRDRSGGSAAERATVMIAATLDLFDAGVGFFPESAEARTAWRSIEPALRSTTFFLRGEYADGLHAISTMLKAMEGVSGERAWQYVIRQSSLVADIAAAKDSKQVQAALEAAAAPVGSWRDKRRSPTLSATGLVGWSFGAEVPLDGGGGRRRAYAAGAPVGMVGVDLSFPVGSTWTVGGCVSILDVGQLVTLPLQTPAGRTNEVPATNEDVRLSQVLSPGGYLKLGLGASPLVLGAGVSYAPDLRSYVRRDADTEKEVARDVFSMWRFHAFLAVDVTILRLARFDN</sequence>
<dbReference type="Proteomes" id="UP000075420">
    <property type="component" value="Unassembled WGS sequence"/>
</dbReference>
<evidence type="ECO:0000313" key="1">
    <source>
        <dbReference type="EMBL" id="KYF56233.1"/>
    </source>
</evidence>
<comment type="caution">
    <text evidence="1">The sequence shown here is derived from an EMBL/GenBank/DDBJ whole genome shotgun (WGS) entry which is preliminary data.</text>
</comment>
<dbReference type="EMBL" id="JELY01001311">
    <property type="protein sequence ID" value="KYF56233.1"/>
    <property type="molecule type" value="Genomic_DNA"/>
</dbReference>
<reference evidence="1 2" key="1">
    <citation type="submission" date="2014-02" db="EMBL/GenBank/DDBJ databases">
        <title>The small core and large imbalanced accessory genome model reveals a collaborative survival strategy of Sorangium cellulosum strains in nature.</title>
        <authorList>
            <person name="Han K."/>
            <person name="Peng R."/>
            <person name="Blom J."/>
            <person name="Li Y.-Z."/>
        </authorList>
    </citation>
    <scope>NUCLEOTIDE SEQUENCE [LARGE SCALE GENOMIC DNA]</scope>
    <source>
        <strain evidence="1 2">So0157-25</strain>
    </source>
</reference>
<dbReference type="AlphaFoldDB" id="A0A150PKT5"/>
<proteinExistence type="predicted"/>
<accession>A0A150PKT5</accession>
<organism evidence="1 2">
    <name type="scientific">Sorangium cellulosum</name>
    <name type="common">Polyangium cellulosum</name>
    <dbReference type="NCBI Taxonomy" id="56"/>
    <lineage>
        <taxon>Bacteria</taxon>
        <taxon>Pseudomonadati</taxon>
        <taxon>Myxococcota</taxon>
        <taxon>Polyangia</taxon>
        <taxon>Polyangiales</taxon>
        <taxon>Polyangiaceae</taxon>
        <taxon>Sorangium</taxon>
    </lineage>
</organism>
<name>A0A150PKT5_SORCE</name>
<evidence type="ECO:0000313" key="2">
    <source>
        <dbReference type="Proteomes" id="UP000075420"/>
    </source>
</evidence>
<gene>
    <name evidence="1" type="ORF">BE08_31990</name>
</gene>